<dbReference type="InterPro" id="IPR029058">
    <property type="entry name" value="AB_hydrolase_fold"/>
</dbReference>
<dbReference type="PANTHER" id="PTHR47381">
    <property type="entry name" value="ALPHA/BETA-HYDROLASES SUPERFAMILY PROTEIN"/>
    <property type="match status" value="1"/>
</dbReference>
<dbReference type="OrthoDB" id="2152248at2759"/>
<name>A0A135T9I8_9PEZI</name>
<dbReference type="SUPFAM" id="SSF53474">
    <property type="entry name" value="alpha/beta-Hydrolases"/>
    <property type="match status" value="1"/>
</dbReference>
<dbReference type="EMBL" id="JFBX01000238">
    <property type="protein sequence ID" value="KXH44835.1"/>
    <property type="molecule type" value="Genomic_DNA"/>
</dbReference>
<keyword evidence="2" id="KW-1185">Reference proteome</keyword>
<sequence length="393" mass="42386">MAATHNPMRASTPPPAVSRTTIHMSGLLCDVYGLEELVAREKRPSAVSCLWLHHPRLRAKEDMEDIASRVISRWEEKSSSSSSSSSASGGGRALIAVAFDQQNHGTRTASATARDSWREGNKTHALDMWGMVAGMVADTKGLLDVVEGYVKMELGQRDGEAAEGWGIDQHLVLGVSLGGHSAWQTMFREERVEAGVVIIGCPDYMGESLLLRRRRLHAHRGHVVVRALLSDRARLSKLSTFSAQYNGASFLGSRDFPPDLVASCLRHDPKGILFGTGAVPAPDSLTTEDNAEEQKRLGGVLDGLRLHGKKFLVCSGGEDKLVPYAMSAPFLEFLTAATGTWYRDAGVEVENKVYEGVGHAFSEGMVEDSVRFLVDAVAGKDVGGVGAGEKSKI</sequence>
<proteinExistence type="predicted"/>
<reference evidence="1 2" key="1">
    <citation type="submission" date="2014-02" db="EMBL/GenBank/DDBJ databases">
        <title>The genome sequence of Colletotrichum simmondsii CBS122122.</title>
        <authorList>
            <person name="Baroncelli R."/>
            <person name="Thon M.R."/>
        </authorList>
    </citation>
    <scope>NUCLEOTIDE SEQUENCE [LARGE SCALE GENOMIC DNA]</scope>
    <source>
        <strain evidence="1 2">CBS122122</strain>
    </source>
</reference>
<protein>
    <recommendedName>
        <fullName evidence="3">AB hydrolase-1 domain-containing protein</fullName>
    </recommendedName>
</protein>
<evidence type="ECO:0000313" key="1">
    <source>
        <dbReference type="EMBL" id="KXH44835.1"/>
    </source>
</evidence>
<dbReference type="Proteomes" id="UP000070328">
    <property type="component" value="Unassembled WGS sequence"/>
</dbReference>
<dbReference type="PANTHER" id="PTHR47381:SF3">
    <property type="entry name" value="ALPHA_BETA-HYDROLASES SUPERFAMILY PROTEIN"/>
    <property type="match status" value="1"/>
</dbReference>
<evidence type="ECO:0008006" key="3">
    <source>
        <dbReference type="Google" id="ProtNLM"/>
    </source>
</evidence>
<evidence type="ECO:0000313" key="2">
    <source>
        <dbReference type="Proteomes" id="UP000070328"/>
    </source>
</evidence>
<dbReference type="Gene3D" id="3.40.50.1820">
    <property type="entry name" value="alpha/beta hydrolase"/>
    <property type="match status" value="1"/>
</dbReference>
<dbReference type="AlphaFoldDB" id="A0A135T9I8"/>
<accession>A0A135T9I8</accession>
<comment type="caution">
    <text evidence="1">The sequence shown here is derived from an EMBL/GenBank/DDBJ whole genome shotgun (WGS) entry which is preliminary data.</text>
</comment>
<gene>
    <name evidence="1" type="ORF">CSIM01_12707</name>
</gene>
<organism evidence="1 2">
    <name type="scientific">Colletotrichum simmondsii</name>
    <dbReference type="NCBI Taxonomy" id="703756"/>
    <lineage>
        <taxon>Eukaryota</taxon>
        <taxon>Fungi</taxon>
        <taxon>Dikarya</taxon>
        <taxon>Ascomycota</taxon>
        <taxon>Pezizomycotina</taxon>
        <taxon>Sordariomycetes</taxon>
        <taxon>Hypocreomycetidae</taxon>
        <taxon>Glomerellales</taxon>
        <taxon>Glomerellaceae</taxon>
        <taxon>Colletotrichum</taxon>
        <taxon>Colletotrichum acutatum species complex</taxon>
    </lineage>
</organism>